<sequence>GQGILRHLGLIVVESLWLSEYNRRNKKDGAQPSGGFHCEKLSAKRFRCKLAQTTQPTHIEPMHKMLRLLFCGGGLLLANFASAQSSSTQLTVLPFVQSNGVIEMSLNANWMNQLYGYGPSRASINTQFQAYNGVPLNIGGYNTYTRTFNNQSVPFLGRTPFVGGLFRNRAQFQRRSLGNSTVRATTVDPAGNPTIQPELYNRIPAPKMYGFIPPTAPKTP</sequence>
<dbReference type="EMBL" id="UINC01135641">
    <property type="protein sequence ID" value="SVD19916.1"/>
    <property type="molecule type" value="Genomic_DNA"/>
</dbReference>
<evidence type="ECO:0000259" key="1">
    <source>
        <dbReference type="Pfam" id="PF00263"/>
    </source>
</evidence>
<dbReference type="InterPro" id="IPR004846">
    <property type="entry name" value="T2SS/T3SS_dom"/>
</dbReference>
<organism evidence="2">
    <name type="scientific">marine metagenome</name>
    <dbReference type="NCBI Taxonomy" id="408172"/>
    <lineage>
        <taxon>unclassified sequences</taxon>
        <taxon>metagenomes</taxon>
        <taxon>ecological metagenomes</taxon>
    </lineage>
</organism>
<dbReference type="Pfam" id="PF00263">
    <property type="entry name" value="Secretin"/>
    <property type="match status" value="1"/>
</dbReference>
<accession>A0A382TCZ1</accession>
<reference evidence="2" key="1">
    <citation type="submission" date="2018-05" db="EMBL/GenBank/DDBJ databases">
        <authorList>
            <person name="Lanie J.A."/>
            <person name="Ng W.-L."/>
            <person name="Kazmierczak K.M."/>
            <person name="Andrzejewski T.M."/>
            <person name="Davidsen T.M."/>
            <person name="Wayne K.J."/>
            <person name="Tettelin H."/>
            <person name="Glass J.I."/>
            <person name="Rusch D."/>
            <person name="Podicherti R."/>
            <person name="Tsui H.-C.T."/>
            <person name="Winkler M.E."/>
        </authorList>
    </citation>
    <scope>NUCLEOTIDE SEQUENCE</scope>
</reference>
<name>A0A382TCZ1_9ZZZZ</name>
<evidence type="ECO:0000313" key="2">
    <source>
        <dbReference type="EMBL" id="SVD19916.1"/>
    </source>
</evidence>
<dbReference type="AlphaFoldDB" id="A0A382TCZ1"/>
<gene>
    <name evidence="2" type="ORF">METZ01_LOCUS372770</name>
</gene>
<dbReference type="GO" id="GO:0009306">
    <property type="term" value="P:protein secretion"/>
    <property type="evidence" value="ECO:0007669"/>
    <property type="project" value="InterPro"/>
</dbReference>
<proteinExistence type="predicted"/>
<feature type="domain" description="Type II/III secretion system secretin-like" evidence="1">
    <location>
        <begin position="84"/>
        <end position="174"/>
    </location>
</feature>
<protein>
    <recommendedName>
        <fullName evidence="1">Type II/III secretion system secretin-like domain-containing protein</fullName>
    </recommendedName>
</protein>
<feature type="non-terminal residue" evidence="2">
    <location>
        <position position="1"/>
    </location>
</feature>